<reference evidence="9 10" key="1">
    <citation type="submission" date="2016-07" db="EMBL/GenBank/DDBJ databases">
        <title>Pervasive Adenine N6-methylation of Active Genes in Fungi.</title>
        <authorList>
            <consortium name="DOE Joint Genome Institute"/>
            <person name="Mondo S.J."/>
            <person name="Dannebaum R.O."/>
            <person name="Kuo R.C."/>
            <person name="Labutti K."/>
            <person name="Haridas S."/>
            <person name="Kuo A."/>
            <person name="Salamov A."/>
            <person name="Ahrendt S.R."/>
            <person name="Lipzen A."/>
            <person name="Sullivan W."/>
            <person name="Andreopoulos W.B."/>
            <person name="Clum A."/>
            <person name="Lindquist E."/>
            <person name="Daum C."/>
            <person name="Ramamoorthy G.K."/>
            <person name="Gryganskyi A."/>
            <person name="Culley D."/>
            <person name="Magnuson J.K."/>
            <person name="James T.Y."/>
            <person name="O'Malley M.A."/>
            <person name="Stajich J.E."/>
            <person name="Spatafora J.W."/>
            <person name="Visel A."/>
            <person name="Grigoriev I.V."/>
        </authorList>
    </citation>
    <scope>NUCLEOTIDE SEQUENCE [LARGE SCALE GENOMIC DNA]</scope>
    <source>
        <strain evidence="9 10">JEL800</strain>
    </source>
</reference>
<dbReference type="PANTHER" id="PTHR10332">
    <property type="entry name" value="EQUILIBRATIVE NUCLEOSIDE TRANSPORTER"/>
    <property type="match status" value="1"/>
</dbReference>
<evidence type="ECO:0000256" key="4">
    <source>
        <dbReference type="ARBA" id="ARBA00022692"/>
    </source>
</evidence>
<keyword evidence="5 8" id="KW-1133">Transmembrane helix</keyword>
<evidence type="ECO:0000256" key="7">
    <source>
        <dbReference type="SAM" id="MobiDB-lite"/>
    </source>
</evidence>
<dbReference type="GO" id="GO:0005886">
    <property type="term" value="C:plasma membrane"/>
    <property type="evidence" value="ECO:0007669"/>
    <property type="project" value="TreeGrafter"/>
</dbReference>
<feature type="region of interest" description="Disordered" evidence="7">
    <location>
        <begin position="408"/>
        <end position="484"/>
    </location>
</feature>
<evidence type="ECO:0000256" key="5">
    <source>
        <dbReference type="ARBA" id="ARBA00022989"/>
    </source>
</evidence>
<feature type="compositionally biased region" description="Polar residues" evidence="7">
    <location>
        <begin position="462"/>
        <end position="476"/>
    </location>
</feature>
<dbReference type="PRINTS" id="PR01130">
    <property type="entry name" value="DERENTRNSPRT"/>
</dbReference>
<sequence>MTTTSSKSATQYRYGTAVLLGVTGLLGWNSWITAQASIGALLVGSGWESTFVGWIGAVFCVSNLLTLTATSTIVGRVSAATRVRLGLVVQIGVFCVAAVLLSWRFLPVPILFVLVAMSAASAALQSAAYSLLIDAKRDALSVAVSGGQGVAGLAVSILALFFLDAGSALFYVGIALSIACLFAQPLFLPVPPSATPSNPEDPSDTTTLFSSRPLVQQQPLTLNDRIYLLKLAKEYALAIFLDFTITLAVFPALTASVKPISSTTSTIDTNHQSSSLSLLSIRRSERTPPSTTTTTSESDWFTPIMFILFNAGDLTGKFFPSILPLSLTKNTILSLSLSRILFIPLLMSCNVPSPHILPTLFGDSSFMFIVFLLGFTNGWIGSLVLSQGPVDAFSVEYSGGASGILAQNGRRRRRSSWSSRGSAAAGGGGGTSPRVGGGGGGGGGTSPRVARIEDEEGDLDASFSSASETQGMQGSRNESDGRDAGRQGFVADLLVYSMTVGLALGGALGVFFV</sequence>
<feature type="transmembrane region" description="Helical" evidence="8">
    <location>
        <begin position="235"/>
        <end position="253"/>
    </location>
</feature>
<comment type="caution">
    <text evidence="9">The sequence shown here is derived from an EMBL/GenBank/DDBJ whole genome shotgun (WGS) entry which is preliminary data.</text>
</comment>
<evidence type="ECO:0000256" key="2">
    <source>
        <dbReference type="ARBA" id="ARBA00007965"/>
    </source>
</evidence>
<feature type="transmembrane region" description="Helical" evidence="8">
    <location>
        <begin position="168"/>
        <end position="188"/>
    </location>
</feature>
<evidence type="ECO:0000313" key="9">
    <source>
        <dbReference type="EMBL" id="ORY38429.1"/>
    </source>
</evidence>
<dbReference type="GO" id="GO:0000329">
    <property type="term" value="C:fungal-type vacuole membrane"/>
    <property type="evidence" value="ECO:0007669"/>
    <property type="project" value="TreeGrafter"/>
</dbReference>
<comment type="similarity">
    <text evidence="2">Belongs to the SLC29A/ENT transporter (TC 2.A.57) family.</text>
</comment>
<keyword evidence="3" id="KW-0813">Transport</keyword>
<evidence type="ECO:0000256" key="1">
    <source>
        <dbReference type="ARBA" id="ARBA00004141"/>
    </source>
</evidence>
<dbReference type="GO" id="GO:0034257">
    <property type="term" value="F:nicotinamide riboside transmembrane transporter activity"/>
    <property type="evidence" value="ECO:0007669"/>
    <property type="project" value="TreeGrafter"/>
</dbReference>
<feature type="transmembrane region" description="Helical" evidence="8">
    <location>
        <begin position="300"/>
        <end position="319"/>
    </location>
</feature>
<feature type="transmembrane region" description="Helical" evidence="8">
    <location>
        <begin position="331"/>
        <end position="353"/>
    </location>
</feature>
<evidence type="ECO:0000256" key="6">
    <source>
        <dbReference type="ARBA" id="ARBA00023136"/>
    </source>
</evidence>
<dbReference type="AlphaFoldDB" id="A0A1Y2BUJ6"/>
<comment type="subcellular location">
    <subcellularLocation>
        <location evidence="1">Membrane</location>
        <topology evidence="1">Multi-pass membrane protein</topology>
    </subcellularLocation>
</comment>
<accession>A0A1Y2BUJ6</accession>
<name>A0A1Y2BUJ6_9FUNG</name>
<dbReference type="GO" id="GO:0015205">
    <property type="term" value="F:nucleobase transmembrane transporter activity"/>
    <property type="evidence" value="ECO:0007669"/>
    <property type="project" value="TreeGrafter"/>
</dbReference>
<proteinExistence type="inferred from homology"/>
<organism evidence="9 10">
    <name type="scientific">Rhizoclosmatium globosum</name>
    <dbReference type="NCBI Taxonomy" id="329046"/>
    <lineage>
        <taxon>Eukaryota</taxon>
        <taxon>Fungi</taxon>
        <taxon>Fungi incertae sedis</taxon>
        <taxon>Chytridiomycota</taxon>
        <taxon>Chytridiomycota incertae sedis</taxon>
        <taxon>Chytridiomycetes</taxon>
        <taxon>Chytridiales</taxon>
        <taxon>Chytriomycetaceae</taxon>
        <taxon>Rhizoclosmatium</taxon>
    </lineage>
</organism>
<feature type="transmembrane region" description="Helical" evidence="8">
    <location>
        <begin position="12"/>
        <end position="31"/>
    </location>
</feature>
<evidence type="ECO:0000256" key="3">
    <source>
        <dbReference type="ARBA" id="ARBA00022448"/>
    </source>
</evidence>
<dbReference type="Pfam" id="PF01733">
    <property type="entry name" value="Nucleoside_tran"/>
    <property type="match status" value="1"/>
</dbReference>
<evidence type="ECO:0000256" key="8">
    <source>
        <dbReference type="SAM" id="Phobius"/>
    </source>
</evidence>
<feature type="transmembrane region" description="Helical" evidence="8">
    <location>
        <begin position="365"/>
        <end position="385"/>
    </location>
</feature>
<keyword evidence="4 8" id="KW-0812">Transmembrane</keyword>
<keyword evidence="10" id="KW-1185">Reference proteome</keyword>
<dbReference type="STRING" id="329046.A0A1Y2BUJ6"/>
<gene>
    <name evidence="9" type="ORF">BCR33DRAFT_720799</name>
</gene>
<evidence type="ECO:0000313" key="10">
    <source>
        <dbReference type="Proteomes" id="UP000193642"/>
    </source>
</evidence>
<feature type="transmembrane region" description="Helical" evidence="8">
    <location>
        <begin position="139"/>
        <end position="162"/>
    </location>
</feature>
<dbReference type="Proteomes" id="UP000193642">
    <property type="component" value="Unassembled WGS sequence"/>
</dbReference>
<protein>
    <recommendedName>
        <fullName evidence="11">MFS general substrate transporter</fullName>
    </recommendedName>
</protein>
<evidence type="ECO:0008006" key="11">
    <source>
        <dbReference type="Google" id="ProtNLM"/>
    </source>
</evidence>
<dbReference type="OrthoDB" id="10261753at2759"/>
<keyword evidence="6 8" id="KW-0472">Membrane</keyword>
<feature type="transmembrane region" description="Helical" evidence="8">
    <location>
        <begin position="51"/>
        <end position="73"/>
    </location>
</feature>
<dbReference type="EMBL" id="MCGO01000044">
    <property type="protein sequence ID" value="ORY38429.1"/>
    <property type="molecule type" value="Genomic_DNA"/>
</dbReference>
<dbReference type="PANTHER" id="PTHR10332:SF88">
    <property type="entry name" value="EQUILIBRATIVE NUCLEOSIDE TRANSPORTER 1, ISOFORM A"/>
    <property type="match status" value="1"/>
</dbReference>
<dbReference type="InterPro" id="IPR002259">
    <property type="entry name" value="Eqnu_transpt"/>
</dbReference>
<feature type="transmembrane region" description="Helical" evidence="8">
    <location>
        <begin position="493"/>
        <end position="512"/>
    </location>
</feature>
<feature type="compositionally biased region" description="Gly residues" evidence="7">
    <location>
        <begin position="424"/>
        <end position="445"/>
    </location>
</feature>
<feature type="transmembrane region" description="Helical" evidence="8">
    <location>
        <begin position="85"/>
        <end position="103"/>
    </location>
</feature>
<feature type="transmembrane region" description="Helical" evidence="8">
    <location>
        <begin position="109"/>
        <end position="132"/>
    </location>
</feature>